<dbReference type="Proteomes" id="UP000410492">
    <property type="component" value="Unassembled WGS sequence"/>
</dbReference>
<dbReference type="SMART" id="SM00320">
    <property type="entry name" value="WD40"/>
    <property type="match status" value="2"/>
</dbReference>
<dbReference type="Pfam" id="PF00400">
    <property type="entry name" value="WD40"/>
    <property type="match status" value="1"/>
</dbReference>
<dbReference type="PROSITE" id="PS50294">
    <property type="entry name" value="WD_REPEATS_REGION"/>
    <property type="match status" value="1"/>
</dbReference>
<evidence type="ECO:0000256" key="1">
    <source>
        <dbReference type="PROSITE-ProRule" id="PRU00221"/>
    </source>
</evidence>
<dbReference type="InterPro" id="IPR037626">
    <property type="entry name" value="NUP37"/>
</dbReference>
<protein>
    <recommendedName>
        <fullName evidence="5">WD repeat-containing protein 55 homolog</fullName>
    </recommendedName>
</protein>
<feature type="repeat" description="WD" evidence="1">
    <location>
        <begin position="236"/>
        <end position="267"/>
    </location>
</feature>
<dbReference type="Gene3D" id="2.130.10.10">
    <property type="entry name" value="YVTN repeat-like/Quinoprotein amine dehydrogenase"/>
    <property type="match status" value="1"/>
</dbReference>
<dbReference type="AlphaFoldDB" id="A0A653DJ14"/>
<proteinExistence type="predicted"/>
<dbReference type="PANTHER" id="PTHR22806">
    <property type="entry name" value="NUCLEOPORIN NUP37 P37 -RELATED"/>
    <property type="match status" value="1"/>
</dbReference>
<reference evidence="3 4" key="1">
    <citation type="submission" date="2019-01" db="EMBL/GenBank/DDBJ databases">
        <authorList>
            <person name="Sayadi A."/>
        </authorList>
    </citation>
    <scope>NUCLEOTIDE SEQUENCE [LARGE SCALE GENOMIC DNA]</scope>
</reference>
<evidence type="ECO:0000313" key="3">
    <source>
        <dbReference type="EMBL" id="VEN59338.1"/>
    </source>
</evidence>
<dbReference type="OrthoDB" id="340259at2759"/>
<evidence type="ECO:0000313" key="4">
    <source>
        <dbReference type="Proteomes" id="UP000410492"/>
    </source>
</evidence>
<evidence type="ECO:0008006" key="5">
    <source>
        <dbReference type="Google" id="ProtNLM"/>
    </source>
</evidence>
<keyword evidence="1" id="KW-0853">WD repeat</keyword>
<dbReference type="SUPFAM" id="SSF50978">
    <property type="entry name" value="WD40 repeat-like"/>
    <property type="match status" value="1"/>
</dbReference>
<feature type="compositionally biased region" description="Basic and acidic residues" evidence="2">
    <location>
        <begin position="165"/>
        <end position="184"/>
    </location>
</feature>
<dbReference type="InterPro" id="IPR001680">
    <property type="entry name" value="WD40_rpt"/>
</dbReference>
<dbReference type="EMBL" id="CAACVG010011982">
    <property type="protein sequence ID" value="VEN59338.1"/>
    <property type="molecule type" value="Genomic_DNA"/>
</dbReference>
<dbReference type="InterPro" id="IPR036322">
    <property type="entry name" value="WD40_repeat_dom_sf"/>
</dbReference>
<feature type="region of interest" description="Disordered" evidence="2">
    <location>
        <begin position="151"/>
        <end position="185"/>
    </location>
</feature>
<evidence type="ECO:0000256" key="2">
    <source>
        <dbReference type="SAM" id="MobiDB-lite"/>
    </source>
</evidence>
<dbReference type="PANTHER" id="PTHR22806:SF0">
    <property type="entry name" value="NUCLEOPORIN NUP37"/>
    <property type="match status" value="1"/>
</dbReference>
<organism evidence="3 4">
    <name type="scientific">Callosobruchus maculatus</name>
    <name type="common">Southern cowpea weevil</name>
    <name type="synonym">Pulse bruchid</name>
    <dbReference type="NCBI Taxonomy" id="64391"/>
    <lineage>
        <taxon>Eukaryota</taxon>
        <taxon>Metazoa</taxon>
        <taxon>Ecdysozoa</taxon>
        <taxon>Arthropoda</taxon>
        <taxon>Hexapoda</taxon>
        <taxon>Insecta</taxon>
        <taxon>Pterygota</taxon>
        <taxon>Neoptera</taxon>
        <taxon>Endopterygota</taxon>
        <taxon>Coleoptera</taxon>
        <taxon>Polyphaga</taxon>
        <taxon>Cucujiformia</taxon>
        <taxon>Chrysomeloidea</taxon>
        <taxon>Chrysomelidae</taxon>
        <taxon>Bruchinae</taxon>
        <taxon>Bruchini</taxon>
        <taxon>Callosobruchus</taxon>
    </lineage>
</organism>
<gene>
    <name evidence="3" type="ORF">CALMAC_LOCUS17382</name>
</gene>
<sequence>MVLEMTRKVFNEPTFMKDVSEYGQILLVQFAPFEWCQDLLLIVFQDKILLAQLQLTEILQVEILTEFSHSNRCTAIAISPQTSLLSVPQRLLFVAAGSVCKERWTRIRDNHRKALNLRKTKSGQAASKLKPPKFVQELSFLTQYLNDGEERRSSLSSSNSVIVNDDTHLETPHDSSSPRDEACDNSKSCFESYGIWFKCENTFNPAPTGSRPMNEALSPHDNTETLLVLSSNENVLVGHSSYINDVNFDPDNKYLASTGDDHAVKIWYADGTYKTSFDLTSPGISVCWQREDTCELLVAEKIGIIRFFNVESESPVLSLDYTKPLCSAHWAPSDRDLVASLHSGELLIWELTKPCLPQQHNIFFNENGGNIKFSPQGELVAAVNSLDSSMKIIHVKSQTVKLTASVALPTNITWHYRYPLVCLGDDYRLCFWKTA</sequence>
<accession>A0A653DJ14</accession>
<dbReference type="GO" id="GO:0031080">
    <property type="term" value="C:nuclear pore outer ring"/>
    <property type="evidence" value="ECO:0007669"/>
    <property type="project" value="InterPro"/>
</dbReference>
<dbReference type="InterPro" id="IPR015943">
    <property type="entry name" value="WD40/YVTN_repeat-like_dom_sf"/>
</dbReference>
<dbReference type="PROSITE" id="PS50082">
    <property type="entry name" value="WD_REPEATS_2"/>
    <property type="match status" value="1"/>
</dbReference>
<name>A0A653DJ14_CALMS</name>
<keyword evidence="4" id="KW-1185">Reference proteome</keyword>